<evidence type="ECO:0000313" key="1">
    <source>
        <dbReference type="EMBL" id="CAB4148797.1"/>
    </source>
</evidence>
<name>A0A6J5MSF6_9CAUD</name>
<accession>A0A6J5MSF6</accession>
<dbReference type="EMBL" id="LR796502">
    <property type="protein sequence ID" value="CAB4148797.1"/>
    <property type="molecule type" value="Genomic_DNA"/>
</dbReference>
<sequence>MLQLIKLEEYCKVRNVKATFVDGILIDPLPVVKSNYRVRKEPYFIDLAIKRYGCSTVVDAMFNKQMTLII</sequence>
<proteinExistence type="predicted"/>
<reference evidence="1" key="1">
    <citation type="submission" date="2020-04" db="EMBL/GenBank/DDBJ databases">
        <authorList>
            <person name="Chiriac C."/>
            <person name="Salcher M."/>
            <person name="Ghai R."/>
            <person name="Kavagutti S V."/>
        </authorList>
    </citation>
    <scope>NUCLEOTIDE SEQUENCE</scope>
</reference>
<gene>
    <name evidence="1" type="ORF">UFOVP523_25</name>
</gene>
<protein>
    <submittedName>
        <fullName evidence="1">Uncharacterized protein</fullName>
    </submittedName>
</protein>
<organism evidence="1">
    <name type="scientific">uncultured Caudovirales phage</name>
    <dbReference type="NCBI Taxonomy" id="2100421"/>
    <lineage>
        <taxon>Viruses</taxon>
        <taxon>Duplodnaviria</taxon>
        <taxon>Heunggongvirae</taxon>
        <taxon>Uroviricota</taxon>
        <taxon>Caudoviricetes</taxon>
        <taxon>Peduoviridae</taxon>
        <taxon>Maltschvirus</taxon>
        <taxon>Maltschvirus maltsch</taxon>
    </lineage>
</organism>